<comment type="caution">
    <text evidence="2">The sequence shown here is derived from an EMBL/GenBank/DDBJ whole genome shotgun (WGS) entry which is preliminary data.</text>
</comment>
<name>A0A6G0WXR7_9STRA</name>
<evidence type="ECO:0000313" key="2">
    <source>
        <dbReference type="EMBL" id="KAF0732278.1"/>
    </source>
</evidence>
<feature type="domain" description="DUF676" evidence="1">
    <location>
        <begin position="74"/>
        <end position="273"/>
    </location>
</feature>
<proteinExistence type="predicted"/>
<keyword evidence="3" id="KW-1185">Reference proteome</keyword>
<dbReference type="Gene3D" id="3.40.50.1820">
    <property type="entry name" value="alpha/beta hydrolase"/>
    <property type="match status" value="1"/>
</dbReference>
<protein>
    <recommendedName>
        <fullName evidence="1">DUF676 domain-containing protein</fullName>
    </recommendedName>
</protein>
<dbReference type="EMBL" id="VJMJ01000135">
    <property type="protein sequence ID" value="KAF0732278.1"/>
    <property type="molecule type" value="Genomic_DNA"/>
</dbReference>
<evidence type="ECO:0000313" key="3">
    <source>
        <dbReference type="Proteomes" id="UP000481153"/>
    </source>
</evidence>
<accession>A0A6G0WXR7</accession>
<organism evidence="2 3">
    <name type="scientific">Aphanomyces euteiches</name>
    <dbReference type="NCBI Taxonomy" id="100861"/>
    <lineage>
        <taxon>Eukaryota</taxon>
        <taxon>Sar</taxon>
        <taxon>Stramenopiles</taxon>
        <taxon>Oomycota</taxon>
        <taxon>Saprolegniomycetes</taxon>
        <taxon>Saprolegniales</taxon>
        <taxon>Verrucalvaceae</taxon>
        <taxon>Aphanomyces</taxon>
    </lineage>
</organism>
<reference evidence="2 3" key="1">
    <citation type="submission" date="2019-07" db="EMBL/GenBank/DDBJ databases">
        <title>Genomics analysis of Aphanomyces spp. identifies a new class of oomycete effector associated with host adaptation.</title>
        <authorList>
            <person name="Gaulin E."/>
        </authorList>
    </citation>
    <scope>NUCLEOTIDE SEQUENCE [LARGE SCALE GENOMIC DNA]</scope>
    <source>
        <strain evidence="2 3">ATCC 201684</strain>
    </source>
</reference>
<dbReference type="InterPro" id="IPR029058">
    <property type="entry name" value="AB_hydrolase_fold"/>
</dbReference>
<dbReference type="Proteomes" id="UP000481153">
    <property type="component" value="Unassembled WGS sequence"/>
</dbReference>
<dbReference type="InterPro" id="IPR044294">
    <property type="entry name" value="Lipase-like"/>
</dbReference>
<dbReference type="PANTHER" id="PTHR12482">
    <property type="entry name" value="LIPASE ROG1-RELATED-RELATED"/>
    <property type="match status" value="1"/>
</dbReference>
<dbReference type="AlphaFoldDB" id="A0A6G0WXR7"/>
<sequence length="413" mass="46686">MSSLDETSTPAMDSEARKCDEEHLAVQMRQTEKNRDLVANTSILVDLWGARLESLRVARRDEPETSNAMKKELPSHIFILVHGNNGAPSDFDAIASRVRTAFGGDCFILQSQVNQGPMTRRGIARCGTELSIEILDQLLQFDVTPSPHRWLTIVGHSFGGLLARYCLPYIEDTFCSLGIELTSFATLCTPHLGSRRPGGSVWKELVKCVVHGVLSYKSRYGQTGMDLLLEGEPDSMLEQMSRPDSIFMRSLAKFRHRTLVGLVDGDHLVPRASSCLIHVHPNIVLREESLYCWSVGHSGFPDSFEVLANFDKVDMALLKDKEQCYTRHGIEHDLQQRVAIPQTILKGLESLSWRRLHVRVNYNQRYWLKMHDWPMALHQPPHTRCEEFVDLFVALLVADHNAISTEAVELVDT</sequence>
<dbReference type="InterPro" id="IPR007751">
    <property type="entry name" value="DUF676_lipase-like"/>
</dbReference>
<dbReference type="PANTHER" id="PTHR12482:SF62">
    <property type="entry name" value="LIPASE ROG1-RELATED"/>
    <property type="match status" value="1"/>
</dbReference>
<dbReference type="VEuPathDB" id="FungiDB:AeMF1_000323"/>
<gene>
    <name evidence="2" type="ORF">Ae201684_010569</name>
</gene>
<evidence type="ECO:0000259" key="1">
    <source>
        <dbReference type="Pfam" id="PF05057"/>
    </source>
</evidence>
<dbReference type="Pfam" id="PF05057">
    <property type="entry name" value="DUF676"/>
    <property type="match status" value="1"/>
</dbReference>
<dbReference type="SUPFAM" id="SSF53474">
    <property type="entry name" value="alpha/beta-Hydrolases"/>
    <property type="match status" value="1"/>
</dbReference>